<accession>A0A7W7YUN8</accession>
<dbReference type="FunFam" id="3.40.50.2020:FF:000021">
    <property type="entry name" value="Adenine phosphoribosyltransferase"/>
    <property type="match status" value="1"/>
</dbReference>
<dbReference type="GO" id="GO:0003999">
    <property type="term" value="F:adenine phosphoribosyltransferase activity"/>
    <property type="evidence" value="ECO:0007669"/>
    <property type="project" value="UniProtKB-UniRule"/>
</dbReference>
<evidence type="ECO:0000256" key="4">
    <source>
        <dbReference type="ARBA" id="ARBA00004659"/>
    </source>
</evidence>
<keyword evidence="14" id="KW-1185">Reference proteome</keyword>
<comment type="catalytic activity">
    <reaction evidence="1 11">
        <text>AMP + diphosphate = 5-phospho-alpha-D-ribose 1-diphosphate + adenine</text>
        <dbReference type="Rhea" id="RHEA:16609"/>
        <dbReference type="ChEBI" id="CHEBI:16708"/>
        <dbReference type="ChEBI" id="CHEBI:33019"/>
        <dbReference type="ChEBI" id="CHEBI:58017"/>
        <dbReference type="ChEBI" id="CHEBI:456215"/>
        <dbReference type="EC" id="2.4.2.7"/>
    </reaction>
</comment>
<evidence type="ECO:0000256" key="9">
    <source>
        <dbReference type="ARBA" id="ARBA00022679"/>
    </source>
</evidence>
<feature type="domain" description="Phosphoribosyltransferase" evidence="12">
    <location>
        <begin position="55"/>
        <end position="159"/>
    </location>
</feature>
<evidence type="ECO:0000256" key="1">
    <source>
        <dbReference type="ARBA" id="ARBA00000868"/>
    </source>
</evidence>
<evidence type="ECO:0000256" key="5">
    <source>
        <dbReference type="ARBA" id="ARBA00008391"/>
    </source>
</evidence>
<dbReference type="NCBIfam" id="NF002636">
    <property type="entry name" value="PRK02304.1-5"/>
    <property type="match status" value="1"/>
</dbReference>
<dbReference type="GO" id="GO:0016208">
    <property type="term" value="F:AMP binding"/>
    <property type="evidence" value="ECO:0007669"/>
    <property type="project" value="TreeGrafter"/>
</dbReference>
<dbReference type="RefSeq" id="WP_184143440.1">
    <property type="nucleotide sequence ID" value="NZ_JACHIK010000005.1"/>
</dbReference>
<dbReference type="PANTHER" id="PTHR32315">
    <property type="entry name" value="ADENINE PHOSPHORIBOSYLTRANSFERASE"/>
    <property type="match status" value="1"/>
</dbReference>
<evidence type="ECO:0000259" key="12">
    <source>
        <dbReference type="Pfam" id="PF00156"/>
    </source>
</evidence>
<comment type="subunit">
    <text evidence="11">Homodimer.</text>
</comment>
<keyword evidence="8 11" id="KW-0328">Glycosyltransferase</keyword>
<dbReference type="InterPro" id="IPR029057">
    <property type="entry name" value="PRTase-like"/>
</dbReference>
<evidence type="ECO:0000256" key="2">
    <source>
        <dbReference type="ARBA" id="ARBA00003968"/>
    </source>
</evidence>
<keyword evidence="10 11" id="KW-0660">Purine salvage</keyword>
<comment type="similarity">
    <text evidence="5 11">Belongs to the purine/pyrimidine phosphoribosyltransferase family.</text>
</comment>
<evidence type="ECO:0000256" key="8">
    <source>
        <dbReference type="ARBA" id="ARBA00022676"/>
    </source>
</evidence>
<dbReference type="Gene3D" id="3.40.50.2020">
    <property type="match status" value="1"/>
</dbReference>
<evidence type="ECO:0000256" key="10">
    <source>
        <dbReference type="ARBA" id="ARBA00022726"/>
    </source>
</evidence>
<keyword evidence="7 11" id="KW-0963">Cytoplasm</keyword>
<dbReference type="GO" id="GO:0005737">
    <property type="term" value="C:cytoplasm"/>
    <property type="evidence" value="ECO:0007669"/>
    <property type="project" value="UniProtKB-SubCell"/>
</dbReference>
<organism evidence="13 14">
    <name type="scientific">Shinella fusca</name>
    <dbReference type="NCBI Taxonomy" id="544480"/>
    <lineage>
        <taxon>Bacteria</taxon>
        <taxon>Pseudomonadati</taxon>
        <taxon>Pseudomonadota</taxon>
        <taxon>Alphaproteobacteria</taxon>
        <taxon>Hyphomicrobiales</taxon>
        <taxon>Rhizobiaceae</taxon>
        <taxon>Shinella</taxon>
    </lineage>
</organism>
<keyword evidence="9 11" id="KW-0808">Transferase</keyword>
<evidence type="ECO:0000256" key="3">
    <source>
        <dbReference type="ARBA" id="ARBA00004496"/>
    </source>
</evidence>
<dbReference type="InterPro" id="IPR005764">
    <property type="entry name" value="Ade_phspho_trans"/>
</dbReference>
<dbReference type="InterPro" id="IPR000836">
    <property type="entry name" value="PRTase_dom"/>
</dbReference>
<dbReference type="SUPFAM" id="SSF53271">
    <property type="entry name" value="PRTase-like"/>
    <property type="match status" value="1"/>
</dbReference>
<dbReference type="InterPro" id="IPR050054">
    <property type="entry name" value="UPRTase/APRTase"/>
</dbReference>
<comment type="subcellular location">
    <subcellularLocation>
        <location evidence="3 11">Cytoplasm</location>
    </subcellularLocation>
</comment>
<dbReference type="GO" id="GO:0006166">
    <property type="term" value="P:purine ribonucleoside salvage"/>
    <property type="evidence" value="ECO:0007669"/>
    <property type="project" value="UniProtKB-UniRule"/>
</dbReference>
<gene>
    <name evidence="11" type="primary">apt</name>
    <name evidence="13" type="ORF">HNQ66_001905</name>
</gene>
<dbReference type="GO" id="GO:0002055">
    <property type="term" value="F:adenine binding"/>
    <property type="evidence" value="ECO:0007669"/>
    <property type="project" value="TreeGrafter"/>
</dbReference>
<name>A0A7W7YUN8_9HYPH</name>
<dbReference type="PANTHER" id="PTHR32315:SF3">
    <property type="entry name" value="ADENINE PHOSPHORIBOSYLTRANSFERASE"/>
    <property type="match status" value="1"/>
</dbReference>
<evidence type="ECO:0000256" key="6">
    <source>
        <dbReference type="ARBA" id="ARBA00011893"/>
    </source>
</evidence>
<dbReference type="CDD" id="cd06223">
    <property type="entry name" value="PRTases_typeI"/>
    <property type="match status" value="1"/>
</dbReference>
<dbReference type="Proteomes" id="UP000535406">
    <property type="component" value="Unassembled WGS sequence"/>
</dbReference>
<evidence type="ECO:0000256" key="11">
    <source>
        <dbReference type="HAMAP-Rule" id="MF_00004"/>
    </source>
</evidence>
<comment type="function">
    <text evidence="2 11">Catalyzes a salvage reaction resulting in the formation of AMP, that is energically less costly than de novo synthesis.</text>
</comment>
<dbReference type="EC" id="2.4.2.7" evidence="6 11"/>
<dbReference type="GO" id="GO:0044209">
    <property type="term" value="P:AMP salvage"/>
    <property type="evidence" value="ECO:0007669"/>
    <property type="project" value="UniProtKB-UniRule"/>
</dbReference>
<comment type="pathway">
    <text evidence="4 11">Purine metabolism; AMP biosynthesis via salvage pathway; AMP from adenine: step 1/1.</text>
</comment>
<comment type="caution">
    <text evidence="13">The sequence shown here is derived from an EMBL/GenBank/DDBJ whole genome shotgun (WGS) entry which is preliminary data.</text>
</comment>
<dbReference type="NCBIfam" id="NF002634">
    <property type="entry name" value="PRK02304.1-3"/>
    <property type="match status" value="1"/>
</dbReference>
<dbReference type="HAMAP" id="MF_00004">
    <property type="entry name" value="Aden_phosphoribosyltr"/>
    <property type="match status" value="1"/>
</dbReference>
<dbReference type="EMBL" id="JACHIK010000005">
    <property type="protein sequence ID" value="MBB5042509.1"/>
    <property type="molecule type" value="Genomic_DNA"/>
</dbReference>
<dbReference type="Pfam" id="PF00156">
    <property type="entry name" value="Pribosyltran"/>
    <property type="match status" value="1"/>
</dbReference>
<dbReference type="GO" id="GO:0006168">
    <property type="term" value="P:adenine salvage"/>
    <property type="evidence" value="ECO:0007669"/>
    <property type="project" value="InterPro"/>
</dbReference>
<dbReference type="UniPathway" id="UPA00588">
    <property type="reaction ID" value="UER00646"/>
</dbReference>
<dbReference type="NCBIfam" id="TIGR01090">
    <property type="entry name" value="apt"/>
    <property type="match status" value="1"/>
</dbReference>
<sequence length="184" mass="19776">MSSLKSTVEEELIAAIRNIPDYPKPGIVFRDITTLLGNPRAFRRAVDELVHPYAGIGVAKVAGIEARGFILGGAMAHQLSTGFVPIRKKGKLPHETVRIAYSLEYGVDEMEMHKDAVKPGEKVILVDDLIATGGTAEAAVKLLRQMGADIVAACFVIDLPGLGGRRKLEALGVEVRTLISFEGD</sequence>
<evidence type="ECO:0000256" key="7">
    <source>
        <dbReference type="ARBA" id="ARBA00022490"/>
    </source>
</evidence>
<evidence type="ECO:0000313" key="14">
    <source>
        <dbReference type="Proteomes" id="UP000535406"/>
    </source>
</evidence>
<dbReference type="AlphaFoldDB" id="A0A7W7YUN8"/>
<proteinExistence type="inferred from homology"/>
<protein>
    <recommendedName>
        <fullName evidence="6 11">Adenine phosphoribosyltransferase</fullName>
        <shortName evidence="11">APRT</shortName>
        <ecNumber evidence="6 11">2.4.2.7</ecNumber>
    </recommendedName>
</protein>
<reference evidence="13 14" key="1">
    <citation type="submission" date="2020-08" db="EMBL/GenBank/DDBJ databases">
        <title>Genomic Encyclopedia of Type Strains, Phase IV (KMG-IV): sequencing the most valuable type-strain genomes for metagenomic binning, comparative biology and taxonomic classification.</title>
        <authorList>
            <person name="Goeker M."/>
        </authorList>
    </citation>
    <scope>NUCLEOTIDE SEQUENCE [LARGE SCALE GENOMIC DNA]</scope>
    <source>
        <strain evidence="13 14">DSM 21319</strain>
    </source>
</reference>
<evidence type="ECO:0000313" key="13">
    <source>
        <dbReference type="EMBL" id="MBB5042509.1"/>
    </source>
</evidence>